<dbReference type="InterPro" id="IPR027482">
    <property type="entry name" value="Sec1-like_dom2"/>
</dbReference>
<dbReference type="InterPro" id="IPR036045">
    <property type="entry name" value="Sec1-like_sf"/>
</dbReference>
<reference evidence="1" key="1">
    <citation type="journal article" date="2013" name="BMC Genomics">
        <title>Unscrambling butterfly oogenesis.</title>
        <authorList>
            <person name="Carter J.M."/>
            <person name="Baker S.C."/>
            <person name="Pink R."/>
            <person name="Carter D.R."/>
            <person name="Collins A."/>
            <person name="Tomlin J."/>
            <person name="Gibbs M."/>
            <person name="Breuker C.J."/>
        </authorList>
    </citation>
    <scope>NUCLEOTIDE SEQUENCE</scope>
    <source>
        <tissue evidence="1">Ovary</tissue>
    </source>
</reference>
<dbReference type="SUPFAM" id="SSF56815">
    <property type="entry name" value="Sec1/munc18-like (SM) proteins"/>
    <property type="match status" value="1"/>
</dbReference>
<accession>S4PVX9</accession>
<sequence length="128" mass="14279">MRKVLQKYTSVLKPCETGTGHEYRGVLQQLVDDLVNMDRPELTDLRHRNDGIKDFLRTGLNILTSKKKAPKHPLDNPTVILFVVGGITAEECKQLHRSVITSGVDNVVLIGSTKFVTPVEAMRDAINL</sequence>
<dbReference type="AlphaFoldDB" id="S4PVX9"/>
<evidence type="ECO:0000313" key="1">
    <source>
        <dbReference type="EMBL" id="JAA84802.1"/>
    </source>
</evidence>
<reference evidence="1" key="2">
    <citation type="submission" date="2013-05" db="EMBL/GenBank/DDBJ databases">
        <authorList>
            <person name="Carter J.-M."/>
            <person name="Baker S.C."/>
            <person name="Pink R."/>
            <person name="Carter D.R.F."/>
            <person name="Collins A."/>
            <person name="Tomlin J."/>
            <person name="Gibbs M."/>
            <person name="Breuker C.J."/>
        </authorList>
    </citation>
    <scope>NUCLEOTIDE SEQUENCE</scope>
    <source>
        <tissue evidence="1">Ovary</tissue>
    </source>
</reference>
<dbReference type="EMBL" id="GAIX01007758">
    <property type="protein sequence ID" value="JAA84802.1"/>
    <property type="molecule type" value="Transcribed_RNA"/>
</dbReference>
<dbReference type="Gene3D" id="3.40.50.1910">
    <property type="match status" value="1"/>
</dbReference>
<name>S4PVX9_9NEOP</name>
<proteinExistence type="predicted"/>
<protein>
    <submittedName>
        <fullName evidence="1">Sec1 family domain-containing protein 2</fullName>
    </submittedName>
</protein>
<organism evidence="1">
    <name type="scientific">Pararge aegeria</name>
    <name type="common">speckled wood butterfly</name>
    <dbReference type="NCBI Taxonomy" id="116150"/>
    <lineage>
        <taxon>Eukaryota</taxon>
        <taxon>Metazoa</taxon>
        <taxon>Ecdysozoa</taxon>
        <taxon>Arthropoda</taxon>
        <taxon>Hexapoda</taxon>
        <taxon>Insecta</taxon>
        <taxon>Pterygota</taxon>
        <taxon>Neoptera</taxon>
        <taxon>Endopterygota</taxon>
        <taxon>Lepidoptera</taxon>
        <taxon>Glossata</taxon>
        <taxon>Ditrysia</taxon>
        <taxon>Papilionoidea</taxon>
        <taxon>Nymphalidae</taxon>
        <taxon>Satyrinae</taxon>
        <taxon>Satyrini</taxon>
        <taxon>Parargina</taxon>
        <taxon>Pararge</taxon>
    </lineage>
</organism>